<accession>A0A067MFA0</accession>
<evidence type="ECO:0000313" key="3">
    <source>
        <dbReference type="Proteomes" id="UP000027195"/>
    </source>
</evidence>
<dbReference type="HOGENOM" id="CLU_2454421_0_0_1"/>
<feature type="region of interest" description="Disordered" evidence="1">
    <location>
        <begin position="54"/>
        <end position="73"/>
    </location>
</feature>
<proteinExistence type="predicted"/>
<name>A0A067MFA0_BOTB1</name>
<gene>
    <name evidence="2" type="ORF">BOTBODRAFT_354248</name>
</gene>
<dbReference type="AlphaFoldDB" id="A0A067MFA0"/>
<evidence type="ECO:0000313" key="2">
    <source>
        <dbReference type="EMBL" id="KDQ14239.1"/>
    </source>
</evidence>
<sequence>MDTGLWHGAPAASGRWSIPSATCDRIYTLPLFARNCLYTVEGARAIKIRLSTRQRRAEEGAEGGGQPRGAWGDTSPVCLFLLIASSPRG</sequence>
<reference evidence="3" key="1">
    <citation type="journal article" date="2014" name="Proc. Natl. Acad. Sci. U.S.A.">
        <title>Extensive sampling of basidiomycete genomes demonstrates inadequacy of the white-rot/brown-rot paradigm for wood decay fungi.</title>
        <authorList>
            <person name="Riley R."/>
            <person name="Salamov A.A."/>
            <person name="Brown D.W."/>
            <person name="Nagy L.G."/>
            <person name="Floudas D."/>
            <person name="Held B.W."/>
            <person name="Levasseur A."/>
            <person name="Lombard V."/>
            <person name="Morin E."/>
            <person name="Otillar R."/>
            <person name="Lindquist E.A."/>
            <person name="Sun H."/>
            <person name="LaButti K.M."/>
            <person name="Schmutz J."/>
            <person name="Jabbour D."/>
            <person name="Luo H."/>
            <person name="Baker S.E."/>
            <person name="Pisabarro A.G."/>
            <person name="Walton J.D."/>
            <person name="Blanchette R.A."/>
            <person name="Henrissat B."/>
            <person name="Martin F."/>
            <person name="Cullen D."/>
            <person name="Hibbett D.S."/>
            <person name="Grigoriev I.V."/>
        </authorList>
    </citation>
    <scope>NUCLEOTIDE SEQUENCE [LARGE SCALE GENOMIC DNA]</scope>
    <source>
        <strain evidence="3">FD-172 SS1</strain>
    </source>
</reference>
<evidence type="ECO:0000256" key="1">
    <source>
        <dbReference type="SAM" id="MobiDB-lite"/>
    </source>
</evidence>
<dbReference type="EMBL" id="KL198039">
    <property type="protein sequence ID" value="KDQ14239.1"/>
    <property type="molecule type" value="Genomic_DNA"/>
</dbReference>
<dbReference type="Proteomes" id="UP000027195">
    <property type="component" value="Unassembled WGS sequence"/>
</dbReference>
<keyword evidence="3" id="KW-1185">Reference proteome</keyword>
<organism evidence="2 3">
    <name type="scientific">Botryobasidium botryosum (strain FD-172 SS1)</name>
    <dbReference type="NCBI Taxonomy" id="930990"/>
    <lineage>
        <taxon>Eukaryota</taxon>
        <taxon>Fungi</taxon>
        <taxon>Dikarya</taxon>
        <taxon>Basidiomycota</taxon>
        <taxon>Agaricomycotina</taxon>
        <taxon>Agaricomycetes</taxon>
        <taxon>Cantharellales</taxon>
        <taxon>Botryobasidiaceae</taxon>
        <taxon>Botryobasidium</taxon>
    </lineage>
</organism>
<dbReference type="InParanoid" id="A0A067MFA0"/>
<protein>
    <submittedName>
        <fullName evidence="2">Uncharacterized protein</fullName>
    </submittedName>
</protein>